<keyword evidence="2" id="KW-1185">Reference proteome</keyword>
<dbReference type="GO" id="GO:0006508">
    <property type="term" value="P:proteolysis"/>
    <property type="evidence" value="ECO:0007669"/>
    <property type="project" value="TreeGrafter"/>
</dbReference>
<dbReference type="SUPFAM" id="SSF63737">
    <property type="entry name" value="Leukotriene A4 hydrolase N-terminal domain"/>
    <property type="match status" value="1"/>
</dbReference>
<accession>A0A6P8YCX5</accession>
<gene>
    <name evidence="3" type="primary">LOC117641175</name>
</gene>
<protein>
    <submittedName>
        <fullName evidence="3">Endoplasmic reticulum aminopeptidase 1-like</fullName>
    </submittedName>
</protein>
<sequence length="272" mass="28388">MAGTAGGLAENSGISAVAYVVDLTVEDTASSFDIATVITVEATEAVDVIVLNAKQLDVAKKVVVDGEDKNGVSVRVPVSDVVFHEDREEVEILLGKKLTVGDTYNVTVTATGVLGVPSGEGFIKATYDSGKSWLAAIRSSPTSARMVFPCVDQAGEEADVTLRVWRPATHTAISNAPVINSQVISGGLTVSDTFATIRLAPHQVGLVVAPLKRQSADGDAVVLWGREQAAAATQEDARKYVSTVNALVENLSQVPLAESPLSVVALPGRHVT</sequence>
<organism evidence="3">
    <name type="scientific">Thrips palmi</name>
    <name type="common">Melon thrips</name>
    <dbReference type="NCBI Taxonomy" id="161013"/>
    <lineage>
        <taxon>Eukaryota</taxon>
        <taxon>Metazoa</taxon>
        <taxon>Ecdysozoa</taxon>
        <taxon>Arthropoda</taxon>
        <taxon>Hexapoda</taxon>
        <taxon>Insecta</taxon>
        <taxon>Pterygota</taxon>
        <taxon>Neoptera</taxon>
        <taxon>Paraneoptera</taxon>
        <taxon>Thysanoptera</taxon>
        <taxon>Terebrantia</taxon>
        <taxon>Thripoidea</taxon>
        <taxon>Thripidae</taxon>
        <taxon>Thrips</taxon>
    </lineage>
</organism>
<dbReference type="GeneID" id="117641175"/>
<dbReference type="InParanoid" id="A0A6P8YCX5"/>
<evidence type="ECO:0000259" key="1">
    <source>
        <dbReference type="Pfam" id="PF17900"/>
    </source>
</evidence>
<reference evidence="3" key="1">
    <citation type="submission" date="2025-08" db="UniProtKB">
        <authorList>
            <consortium name="RefSeq"/>
        </authorList>
    </citation>
    <scope>IDENTIFICATION</scope>
    <source>
        <tissue evidence="3">Total insect</tissue>
    </source>
</reference>
<dbReference type="Gene3D" id="2.60.40.1730">
    <property type="entry name" value="tricorn interacting facor f3 domain"/>
    <property type="match status" value="1"/>
</dbReference>
<dbReference type="GO" id="GO:0016020">
    <property type="term" value="C:membrane"/>
    <property type="evidence" value="ECO:0007669"/>
    <property type="project" value="TreeGrafter"/>
</dbReference>
<name>A0A6P8YCX5_THRPL</name>
<dbReference type="Proteomes" id="UP000515158">
    <property type="component" value="Unplaced"/>
</dbReference>
<dbReference type="KEGG" id="tpal:117641175"/>
<dbReference type="GO" id="GO:0008270">
    <property type="term" value="F:zinc ion binding"/>
    <property type="evidence" value="ECO:0007669"/>
    <property type="project" value="TreeGrafter"/>
</dbReference>
<dbReference type="GO" id="GO:0005615">
    <property type="term" value="C:extracellular space"/>
    <property type="evidence" value="ECO:0007669"/>
    <property type="project" value="TreeGrafter"/>
</dbReference>
<evidence type="ECO:0000313" key="2">
    <source>
        <dbReference type="Proteomes" id="UP000515158"/>
    </source>
</evidence>
<dbReference type="GO" id="GO:0005737">
    <property type="term" value="C:cytoplasm"/>
    <property type="evidence" value="ECO:0007669"/>
    <property type="project" value="TreeGrafter"/>
</dbReference>
<dbReference type="AlphaFoldDB" id="A0A6P8YCX5"/>
<dbReference type="InterPro" id="IPR050344">
    <property type="entry name" value="Peptidase_M1_aminopeptidases"/>
</dbReference>
<feature type="domain" description="Aminopeptidase N-like N-terminal" evidence="1">
    <location>
        <begin position="18"/>
        <end position="196"/>
    </location>
</feature>
<proteinExistence type="predicted"/>
<dbReference type="InterPro" id="IPR045357">
    <property type="entry name" value="Aminopeptidase_N-like_N"/>
</dbReference>
<dbReference type="Pfam" id="PF17900">
    <property type="entry name" value="Peptidase_M1_N"/>
    <property type="match status" value="1"/>
</dbReference>
<dbReference type="RefSeq" id="XP_034234206.1">
    <property type="nucleotide sequence ID" value="XM_034378315.1"/>
</dbReference>
<dbReference type="GO" id="GO:0043171">
    <property type="term" value="P:peptide catabolic process"/>
    <property type="evidence" value="ECO:0007669"/>
    <property type="project" value="TreeGrafter"/>
</dbReference>
<dbReference type="InterPro" id="IPR042097">
    <property type="entry name" value="Aminopeptidase_N-like_N_sf"/>
</dbReference>
<dbReference type="PANTHER" id="PTHR11533">
    <property type="entry name" value="PROTEASE M1 ZINC METALLOPROTEASE"/>
    <property type="match status" value="1"/>
</dbReference>
<dbReference type="PANTHER" id="PTHR11533:SF294">
    <property type="entry name" value="THYROTROPIN-RELEASING HORMONE-DEGRADING ECTOENZYME"/>
    <property type="match status" value="1"/>
</dbReference>
<dbReference type="GO" id="GO:0042277">
    <property type="term" value="F:peptide binding"/>
    <property type="evidence" value="ECO:0007669"/>
    <property type="project" value="TreeGrafter"/>
</dbReference>
<evidence type="ECO:0000313" key="3">
    <source>
        <dbReference type="RefSeq" id="XP_034234206.1"/>
    </source>
</evidence>
<dbReference type="GO" id="GO:0070006">
    <property type="term" value="F:metalloaminopeptidase activity"/>
    <property type="evidence" value="ECO:0007669"/>
    <property type="project" value="TreeGrafter"/>
</dbReference>